<sequence>MQSLMNLDDEALFGRVKKDFRDSLSALSVYHAEWREYDEFYMGQHWKVQRPDWRPNPVINYISYVIDQKAPQITQQRPSGILYPTHPSDEESARIFTQATEVVSDRCNLDQIVDEVVRTGLLLDISWIKVYWDNSIMGGSYSKMNQYQGDVTVETVDPTNIYFDPAATHVEDCNYIVYAVVKSTEWIKEFWGVDISPENTSETDIYNRPILNNNSTKKVTFYEYWYKEDSGLHVVYAAGNKILKHIRNVYKHGRYPFVPFVAKKNRKSILGISECRNLLNNQKLLNKLVEIPVVNSMLVANPILLVDAASGIDANKVTSKPGQIWTVRDGGAGIRYLNPPTLGGEVFKMISQMTEFMERIGGVYDANTGQTPGGVTAASAIQLLQEQGSIPLKGIARNLYATLKEVYEQMVELIKEFYTETRYLRVMGKDGKFEFMEFNALQHKNIDFDIRVSAGASTPTSKAYIAQLGLDLFQQGLLLPSEYVDMLENVPNKDKIVERLRQKESEQPPQQGQSTQQALPQQSQMPSLNDIYQKAPKELQNQIDLMKEQGASDDQIMQLLMKSQG</sequence>
<evidence type="ECO:0000256" key="1">
    <source>
        <dbReference type="SAM" id="MobiDB-lite"/>
    </source>
</evidence>
<name>A0A6J7WLG3_9CAUD</name>
<proteinExistence type="predicted"/>
<reference evidence="2" key="1">
    <citation type="submission" date="2020-05" db="EMBL/GenBank/DDBJ databases">
        <authorList>
            <person name="Chiriac C."/>
            <person name="Salcher M."/>
            <person name="Ghai R."/>
            <person name="Kavagutti S V."/>
        </authorList>
    </citation>
    <scope>NUCLEOTIDE SEQUENCE</scope>
</reference>
<evidence type="ECO:0000313" key="2">
    <source>
        <dbReference type="EMBL" id="CAB5216870.1"/>
    </source>
</evidence>
<gene>
    <name evidence="2" type="ORF">UFOVP197_8</name>
</gene>
<dbReference type="EMBL" id="LR798245">
    <property type="protein sequence ID" value="CAB5216870.1"/>
    <property type="molecule type" value="Genomic_DNA"/>
</dbReference>
<feature type="region of interest" description="Disordered" evidence="1">
    <location>
        <begin position="502"/>
        <end position="536"/>
    </location>
</feature>
<protein>
    <submittedName>
        <fullName evidence="2">Head-to-tail connector protein, podovirus-type</fullName>
    </submittedName>
</protein>
<dbReference type="Pfam" id="PF16510">
    <property type="entry name" value="P22_portal"/>
    <property type="match status" value="2"/>
</dbReference>
<feature type="compositionally biased region" description="Low complexity" evidence="1">
    <location>
        <begin position="507"/>
        <end position="527"/>
    </location>
</feature>
<organism evidence="2">
    <name type="scientific">uncultured Caudovirales phage</name>
    <dbReference type="NCBI Taxonomy" id="2100421"/>
    <lineage>
        <taxon>Viruses</taxon>
        <taxon>Duplodnaviria</taxon>
        <taxon>Heunggongvirae</taxon>
        <taxon>Uroviricota</taxon>
        <taxon>Caudoviricetes</taxon>
        <taxon>Peduoviridae</taxon>
        <taxon>Maltschvirus</taxon>
        <taxon>Maltschvirus maltsch</taxon>
    </lineage>
</organism>
<dbReference type="InterPro" id="IPR032427">
    <property type="entry name" value="P22_portal"/>
</dbReference>
<accession>A0A6J7WLG3</accession>